<evidence type="ECO:0008006" key="3">
    <source>
        <dbReference type="Google" id="ProtNLM"/>
    </source>
</evidence>
<dbReference type="RefSeq" id="WP_345053086.1">
    <property type="nucleotide sequence ID" value="NZ_BAABDK010000016.1"/>
</dbReference>
<dbReference type="InterPro" id="IPR008969">
    <property type="entry name" value="CarboxyPept-like_regulatory"/>
</dbReference>
<organism evidence="1 2">
    <name type="scientific">Hymenobacter glaciei</name>
    <dbReference type="NCBI Taxonomy" id="877209"/>
    <lineage>
        <taxon>Bacteria</taxon>
        <taxon>Pseudomonadati</taxon>
        <taxon>Bacteroidota</taxon>
        <taxon>Cytophagia</taxon>
        <taxon>Cytophagales</taxon>
        <taxon>Hymenobacteraceae</taxon>
        <taxon>Hymenobacter</taxon>
    </lineage>
</organism>
<evidence type="ECO:0000313" key="1">
    <source>
        <dbReference type="EMBL" id="GAA4033979.1"/>
    </source>
</evidence>
<gene>
    <name evidence="1" type="ORF">GCM10022409_17830</name>
</gene>
<comment type="caution">
    <text evidence="1">The sequence shown here is derived from an EMBL/GenBank/DDBJ whole genome shotgun (WGS) entry which is preliminary data.</text>
</comment>
<dbReference type="Proteomes" id="UP001501469">
    <property type="component" value="Unassembled WGS sequence"/>
</dbReference>
<dbReference type="SUPFAM" id="SSF49464">
    <property type="entry name" value="Carboxypeptidase regulatory domain-like"/>
    <property type="match status" value="1"/>
</dbReference>
<keyword evidence="2" id="KW-1185">Reference proteome</keyword>
<name>A0ABP7U0G5_9BACT</name>
<dbReference type="EMBL" id="BAABDK010000016">
    <property type="protein sequence ID" value="GAA4033979.1"/>
    <property type="molecule type" value="Genomic_DNA"/>
</dbReference>
<evidence type="ECO:0000313" key="2">
    <source>
        <dbReference type="Proteomes" id="UP001501469"/>
    </source>
</evidence>
<sequence length="205" mass="22504">MKDPLPKIALLFLLLLPLLGRAQEIWISGRVVDAKTKQPIPFASLGLLNTGAAALTNENGYFQLVGLGEFKQDSLILMTLGYCRQALFVEQGKAENLRIEMKPRPPGYIISCPVGPCATNVKRKPMPKNEVLEGLPGTQYAFLIDNKANISSKLQAVSFYAGENGLPGKLFRLRIYDVADTNSAPARDLLTDVTQPVWSKCSAWL</sequence>
<dbReference type="Gene3D" id="2.60.40.1120">
    <property type="entry name" value="Carboxypeptidase-like, regulatory domain"/>
    <property type="match status" value="1"/>
</dbReference>
<proteinExistence type="predicted"/>
<dbReference type="Pfam" id="PF13715">
    <property type="entry name" value="CarbopepD_reg_2"/>
    <property type="match status" value="1"/>
</dbReference>
<protein>
    <recommendedName>
        <fullName evidence="3">Carboxypeptidase-like regulatory domain-containing protein</fullName>
    </recommendedName>
</protein>
<accession>A0ABP7U0G5</accession>
<reference evidence="2" key="1">
    <citation type="journal article" date="2019" name="Int. J. Syst. Evol. Microbiol.">
        <title>The Global Catalogue of Microorganisms (GCM) 10K type strain sequencing project: providing services to taxonomists for standard genome sequencing and annotation.</title>
        <authorList>
            <consortium name="The Broad Institute Genomics Platform"/>
            <consortium name="The Broad Institute Genome Sequencing Center for Infectious Disease"/>
            <person name="Wu L."/>
            <person name="Ma J."/>
        </authorList>
    </citation>
    <scope>NUCLEOTIDE SEQUENCE [LARGE SCALE GENOMIC DNA]</scope>
    <source>
        <strain evidence="2">JCM 17225</strain>
    </source>
</reference>